<evidence type="ECO:0000313" key="3">
    <source>
        <dbReference type="Proteomes" id="UP000550714"/>
    </source>
</evidence>
<dbReference type="AlphaFoldDB" id="A0A839RUQ1"/>
<protein>
    <submittedName>
        <fullName evidence="2">Uncharacterized protein YukE</fullName>
    </submittedName>
</protein>
<feature type="compositionally biased region" description="Basic and acidic residues" evidence="1">
    <location>
        <begin position="1"/>
        <end position="11"/>
    </location>
</feature>
<sequence>MRDKLDLHDMQQGEEPMAGGQTVDVGKLRAAGDAYTQDGGQLKEVGGRLETDVGEAQVGKAWSDTAKPYAEAIKKYRDAVTKYGEQAADLGDNMKQAAKAYEDGETVNAETIASKGV</sequence>
<dbReference type="InterPro" id="IPR036689">
    <property type="entry name" value="ESAT-6-like_sf"/>
</dbReference>
<dbReference type="Gene3D" id="1.10.287.1060">
    <property type="entry name" value="ESAT-6-like"/>
    <property type="match status" value="1"/>
</dbReference>
<evidence type="ECO:0000256" key="1">
    <source>
        <dbReference type="SAM" id="MobiDB-lite"/>
    </source>
</evidence>
<gene>
    <name evidence="2" type="ORF">FHS23_000111</name>
</gene>
<dbReference type="Proteomes" id="UP000550714">
    <property type="component" value="Unassembled WGS sequence"/>
</dbReference>
<accession>A0A839RUQ1</accession>
<evidence type="ECO:0000313" key="2">
    <source>
        <dbReference type="EMBL" id="MBB3049116.1"/>
    </source>
</evidence>
<reference evidence="2 3" key="1">
    <citation type="submission" date="2020-08" db="EMBL/GenBank/DDBJ databases">
        <title>Genomic Encyclopedia of Type Strains, Phase III (KMG-III): the genomes of soil and plant-associated and newly described type strains.</title>
        <authorList>
            <person name="Whitman W."/>
        </authorList>
    </citation>
    <scope>NUCLEOTIDE SEQUENCE [LARGE SCALE GENOMIC DNA]</scope>
    <source>
        <strain evidence="2 3">CECT 8577</strain>
    </source>
</reference>
<name>A0A839RUQ1_9PSEU</name>
<keyword evidence="3" id="KW-1185">Reference proteome</keyword>
<dbReference type="EMBL" id="JACHWU010000001">
    <property type="protein sequence ID" value="MBB3049116.1"/>
    <property type="molecule type" value="Genomic_DNA"/>
</dbReference>
<dbReference type="Pfam" id="PF06013">
    <property type="entry name" value="WXG100"/>
    <property type="match status" value="1"/>
</dbReference>
<organism evidence="2 3">
    <name type="scientific">Prauserella isguenensis</name>
    <dbReference type="NCBI Taxonomy" id="1470180"/>
    <lineage>
        <taxon>Bacteria</taxon>
        <taxon>Bacillati</taxon>
        <taxon>Actinomycetota</taxon>
        <taxon>Actinomycetes</taxon>
        <taxon>Pseudonocardiales</taxon>
        <taxon>Pseudonocardiaceae</taxon>
        <taxon>Prauserella</taxon>
    </lineage>
</organism>
<comment type="caution">
    <text evidence="2">The sequence shown here is derived from an EMBL/GenBank/DDBJ whole genome shotgun (WGS) entry which is preliminary data.</text>
</comment>
<feature type="region of interest" description="Disordered" evidence="1">
    <location>
        <begin position="1"/>
        <end position="25"/>
    </location>
</feature>
<proteinExistence type="predicted"/>
<dbReference type="RefSeq" id="WP_343053544.1">
    <property type="nucleotide sequence ID" value="NZ_JACHWU010000001.1"/>
</dbReference>
<dbReference type="SUPFAM" id="SSF140453">
    <property type="entry name" value="EsxAB dimer-like"/>
    <property type="match status" value="1"/>
</dbReference>
<dbReference type="InterPro" id="IPR010310">
    <property type="entry name" value="T7SS_ESAT-6-like"/>
</dbReference>